<gene>
    <name evidence="1" type="ordered locus">LHK_02489</name>
</gene>
<dbReference type="HOGENOM" id="CLU_3044818_0_0_4"/>
<dbReference type="KEGG" id="lhk:LHK_02489"/>
<dbReference type="STRING" id="557598.LHK_02489"/>
<accession>C1DBR8</accession>
<dbReference type="AlphaFoldDB" id="C1DBR8"/>
<sequence>MLSLLFWGTSGSMLQERVLIPPYTRLPFVMMSMAGQACRQAMHLLKEMIKRSAS</sequence>
<dbReference type="EMBL" id="CP001154">
    <property type="protein sequence ID" value="ACO75471.1"/>
    <property type="molecule type" value="Genomic_DNA"/>
</dbReference>
<dbReference type="Proteomes" id="UP000002010">
    <property type="component" value="Chromosome"/>
</dbReference>
<proteinExistence type="predicted"/>
<evidence type="ECO:0000313" key="1">
    <source>
        <dbReference type="EMBL" id="ACO75471.1"/>
    </source>
</evidence>
<keyword evidence="2" id="KW-1185">Reference proteome</keyword>
<reference evidence="1 2" key="1">
    <citation type="journal article" date="2009" name="PLoS Genet.">
        <title>The complete genome and proteome of Laribacter hongkongensis reveal potential mechanisms for adaptations to different temperatures and habitats.</title>
        <authorList>
            <person name="Woo P.C."/>
            <person name="Lau S.K."/>
            <person name="Tse H."/>
            <person name="Teng J.L."/>
            <person name="Curreem S.O."/>
            <person name="Tsang A.K."/>
            <person name="Fan R.Y."/>
            <person name="Wong G.K."/>
            <person name="Huang Y."/>
            <person name="Loman N.J."/>
            <person name="Snyder L.A."/>
            <person name="Cai J.J."/>
            <person name="Huang J.D."/>
            <person name="Mak W."/>
            <person name="Pallen M.J."/>
            <person name="Lok S."/>
            <person name="Yuen K.Y."/>
        </authorList>
    </citation>
    <scope>NUCLEOTIDE SEQUENCE [LARGE SCALE GENOMIC DNA]</scope>
    <source>
        <strain evidence="1 2">HLHK9</strain>
    </source>
</reference>
<evidence type="ECO:0000313" key="2">
    <source>
        <dbReference type="Proteomes" id="UP000002010"/>
    </source>
</evidence>
<organism evidence="1 2">
    <name type="scientific">Laribacter hongkongensis (strain HLHK9)</name>
    <dbReference type="NCBI Taxonomy" id="557598"/>
    <lineage>
        <taxon>Bacteria</taxon>
        <taxon>Pseudomonadati</taxon>
        <taxon>Pseudomonadota</taxon>
        <taxon>Betaproteobacteria</taxon>
        <taxon>Neisseriales</taxon>
        <taxon>Aquaspirillaceae</taxon>
        <taxon>Laribacter</taxon>
    </lineage>
</organism>
<protein>
    <submittedName>
        <fullName evidence="1">Uncharacterized protein</fullName>
    </submittedName>
</protein>
<name>C1DBR8_LARHH</name>